<dbReference type="InterPro" id="IPR029058">
    <property type="entry name" value="AB_hydrolase_fold"/>
</dbReference>
<dbReference type="RefSeq" id="WP_146886559.1">
    <property type="nucleotide sequence ID" value="NZ_BJXB01000016.1"/>
</dbReference>
<reference evidence="3 4" key="1">
    <citation type="submission" date="2019-07" db="EMBL/GenBank/DDBJ databases">
        <title>Whole genome shotgun sequence of Deinococcus cellulosilyticus NBRC 106333.</title>
        <authorList>
            <person name="Hosoyama A."/>
            <person name="Uohara A."/>
            <person name="Ohji S."/>
            <person name="Ichikawa N."/>
        </authorList>
    </citation>
    <scope>NUCLEOTIDE SEQUENCE [LARGE SCALE GENOMIC DNA]</scope>
    <source>
        <strain evidence="3 4">NBRC 106333</strain>
    </source>
</reference>
<comment type="caution">
    <text evidence="3">The sequence shown here is derived from an EMBL/GenBank/DDBJ whole genome shotgun (WGS) entry which is preliminary data.</text>
</comment>
<protein>
    <submittedName>
        <fullName evidence="3">Peptidase</fullName>
    </submittedName>
</protein>
<gene>
    <name evidence="3" type="ORF">DC3_35470</name>
</gene>
<dbReference type="OrthoDB" id="63034at2"/>
<dbReference type="Pfam" id="PF12146">
    <property type="entry name" value="Hydrolase_4"/>
    <property type="match status" value="1"/>
</dbReference>
<keyword evidence="1" id="KW-0378">Hydrolase</keyword>
<name>A0A511N4Z1_DEIC1</name>
<sequence length="309" mass="33946">MLSFSRIVFSGPFWAMFITLLSSGSLAVSTIPQLWNTHFGSGGFKLVRIMSKNSSFTRYQLEYPSDGLKIQGFVNVPSKGTAHPVVVMLHGYVTPSRYRTLDYTTRYADDLARSGFIVFHPNFRGQGGSQGKADADPFRSDYVRDTLNLIGQIRKQKGKGILKGFNGNVGLWGHSMGGGVALKTLVADPLIKAAVLYAPMSGDEAKNLKRIQMWSGGTRGKELSRYSAKTIAQHSALNYLGQVSTAIRVHHGTADTEVPFSWTKELCEKAKGQGLNIRCTSYASAGHIFTGKTDQAFRAEVKIFLKQHL</sequence>
<organism evidence="3 4">
    <name type="scientific">Deinococcus cellulosilyticus (strain DSM 18568 / NBRC 106333 / KACC 11606 / 5516J-15)</name>
    <dbReference type="NCBI Taxonomy" id="1223518"/>
    <lineage>
        <taxon>Bacteria</taxon>
        <taxon>Thermotogati</taxon>
        <taxon>Deinococcota</taxon>
        <taxon>Deinococci</taxon>
        <taxon>Deinococcales</taxon>
        <taxon>Deinococcaceae</taxon>
        <taxon>Deinococcus</taxon>
    </lineage>
</organism>
<dbReference type="AlphaFoldDB" id="A0A511N4Z1"/>
<accession>A0A511N4Z1</accession>
<dbReference type="InterPro" id="IPR022742">
    <property type="entry name" value="Hydrolase_4"/>
</dbReference>
<dbReference type="EMBL" id="BJXB01000016">
    <property type="protein sequence ID" value="GEM47912.1"/>
    <property type="molecule type" value="Genomic_DNA"/>
</dbReference>
<dbReference type="PANTHER" id="PTHR22946">
    <property type="entry name" value="DIENELACTONE HYDROLASE DOMAIN-CONTAINING PROTEIN-RELATED"/>
    <property type="match status" value="1"/>
</dbReference>
<dbReference type="Gene3D" id="3.40.50.1820">
    <property type="entry name" value="alpha/beta hydrolase"/>
    <property type="match status" value="1"/>
</dbReference>
<evidence type="ECO:0000259" key="2">
    <source>
        <dbReference type="Pfam" id="PF12146"/>
    </source>
</evidence>
<proteinExistence type="predicted"/>
<keyword evidence="4" id="KW-1185">Reference proteome</keyword>
<evidence type="ECO:0000313" key="4">
    <source>
        <dbReference type="Proteomes" id="UP000321306"/>
    </source>
</evidence>
<dbReference type="Proteomes" id="UP000321306">
    <property type="component" value="Unassembled WGS sequence"/>
</dbReference>
<dbReference type="PANTHER" id="PTHR22946:SF9">
    <property type="entry name" value="POLYKETIDE TRANSFERASE AF380"/>
    <property type="match status" value="1"/>
</dbReference>
<feature type="domain" description="Serine aminopeptidase S33" evidence="2">
    <location>
        <begin position="83"/>
        <end position="226"/>
    </location>
</feature>
<dbReference type="SUPFAM" id="SSF53474">
    <property type="entry name" value="alpha/beta-Hydrolases"/>
    <property type="match status" value="1"/>
</dbReference>
<dbReference type="InterPro" id="IPR050261">
    <property type="entry name" value="FrsA_esterase"/>
</dbReference>
<evidence type="ECO:0000313" key="3">
    <source>
        <dbReference type="EMBL" id="GEM47912.1"/>
    </source>
</evidence>
<evidence type="ECO:0000256" key="1">
    <source>
        <dbReference type="ARBA" id="ARBA00022801"/>
    </source>
</evidence>
<dbReference type="GO" id="GO:0052689">
    <property type="term" value="F:carboxylic ester hydrolase activity"/>
    <property type="evidence" value="ECO:0007669"/>
    <property type="project" value="UniProtKB-ARBA"/>
</dbReference>